<reference evidence="2" key="1">
    <citation type="journal article" date="2019" name="Int. J. Syst. Evol. Microbiol.">
        <title>The Global Catalogue of Microorganisms (GCM) 10K type strain sequencing project: providing services to taxonomists for standard genome sequencing and annotation.</title>
        <authorList>
            <consortium name="The Broad Institute Genomics Platform"/>
            <consortium name="The Broad Institute Genome Sequencing Center for Infectious Disease"/>
            <person name="Wu L."/>
            <person name="Ma J."/>
        </authorList>
    </citation>
    <scope>NUCLEOTIDE SEQUENCE [LARGE SCALE GENOMIC DNA]</scope>
    <source>
        <strain evidence="2">LMG 29247</strain>
    </source>
</reference>
<keyword evidence="2" id="KW-1185">Reference proteome</keyword>
<proteinExistence type="predicted"/>
<protein>
    <submittedName>
        <fullName evidence="1">Uncharacterized protein</fullName>
    </submittedName>
</protein>
<dbReference type="RefSeq" id="WP_147914000.1">
    <property type="nucleotide sequence ID" value="NZ_JBHUEJ010000021.1"/>
</dbReference>
<sequence>MFKPNLAQYLKAAGNYTHSTHRPAPAMLDHPAFQGAPQLGQFAKHGAWESAWAWERDRPPSPAALQTYLAGATEVAFEAFFGPAFFGVRLQAEAPKIEALAQACVSALHTSIDGPHFFFALIGEATGFHDLGRLIAFLEVGAVNAWRTVGSVRAGAPSLALAQLDVLWQALADSPLARDASHRKAVELAVASPLPHWFALPVSSQQPPYELDRDLLREALRFAAKTDAVPHSGVRTSAQP</sequence>
<evidence type="ECO:0000313" key="2">
    <source>
        <dbReference type="Proteomes" id="UP001597304"/>
    </source>
</evidence>
<name>A0ABW4KT28_9BURK</name>
<dbReference type="Proteomes" id="UP001597304">
    <property type="component" value="Unassembled WGS sequence"/>
</dbReference>
<accession>A0ABW4KT28</accession>
<organism evidence="1 2">
    <name type="scientific">Ottowia flava</name>
    <dbReference type="NCBI Taxonomy" id="2675430"/>
    <lineage>
        <taxon>Bacteria</taxon>
        <taxon>Pseudomonadati</taxon>
        <taxon>Pseudomonadota</taxon>
        <taxon>Betaproteobacteria</taxon>
        <taxon>Burkholderiales</taxon>
        <taxon>Comamonadaceae</taxon>
        <taxon>Ottowia</taxon>
    </lineage>
</organism>
<evidence type="ECO:0000313" key="1">
    <source>
        <dbReference type="EMBL" id="MFD1711140.1"/>
    </source>
</evidence>
<dbReference type="EMBL" id="JBHUEJ010000021">
    <property type="protein sequence ID" value="MFD1711140.1"/>
    <property type="molecule type" value="Genomic_DNA"/>
</dbReference>
<comment type="caution">
    <text evidence="1">The sequence shown here is derived from an EMBL/GenBank/DDBJ whole genome shotgun (WGS) entry which is preliminary data.</text>
</comment>
<gene>
    <name evidence="1" type="ORF">ACFSF0_11010</name>
</gene>